<evidence type="ECO:0000256" key="1">
    <source>
        <dbReference type="SAM" id="MobiDB-lite"/>
    </source>
</evidence>
<dbReference type="AlphaFoldDB" id="A0A4Q8L9Q7"/>
<evidence type="ECO:0000313" key="2">
    <source>
        <dbReference type="EMBL" id="TAA25281.1"/>
    </source>
</evidence>
<proteinExistence type="predicted"/>
<dbReference type="RefSeq" id="WP_130521139.1">
    <property type="nucleotide sequence ID" value="NZ_SHMA01000009.1"/>
</dbReference>
<evidence type="ECO:0000313" key="3">
    <source>
        <dbReference type="Proteomes" id="UP000291286"/>
    </source>
</evidence>
<organism evidence="2 3">
    <name type="scientific">Pseudoxanthomonas winnipegensis</name>
    <dbReference type="NCBI Taxonomy" id="2480810"/>
    <lineage>
        <taxon>Bacteria</taxon>
        <taxon>Pseudomonadati</taxon>
        <taxon>Pseudomonadota</taxon>
        <taxon>Gammaproteobacteria</taxon>
        <taxon>Lysobacterales</taxon>
        <taxon>Lysobacteraceae</taxon>
        <taxon>Pseudoxanthomonas</taxon>
    </lineage>
</organism>
<reference evidence="2 3" key="1">
    <citation type="submission" date="2019-02" db="EMBL/GenBank/DDBJ databases">
        <title>WGS of Pseudoxanthomonas species novum from clinical isolates.</title>
        <authorList>
            <person name="Bernier A.-M."/>
            <person name="Bernard K."/>
            <person name="Vachon A."/>
        </authorList>
    </citation>
    <scope>NUCLEOTIDE SEQUENCE [LARGE SCALE GENOMIC DNA]</scope>
    <source>
        <strain evidence="2 3">NML171202</strain>
    </source>
</reference>
<dbReference type="Proteomes" id="UP000291286">
    <property type="component" value="Unassembled WGS sequence"/>
</dbReference>
<name>A0A4Q8L9Q7_9GAMM</name>
<accession>A0A4Q8L9Q7</accession>
<sequence>MSDYTINDLRGDLAATIKALREGDPKMDVAKAKAIGDLAQTMINSAKVEVDMLRTVGRGRMKPTGFVALDHQGDTLDRQETGAPPLPSAAAGEGRRKPHIRDPMGSAPNGGRW</sequence>
<dbReference type="EMBL" id="SHMB01000009">
    <property type="protein sequence ID" value="TAA25281.1"/>
    <property type="molecule type" value="Genomic_DNA"/>
</dbReference>
<protein>
    <submittedName>
        <fullName evidence="2">Uncharacterized protein</fullName>
    </submittedName>
</protein>
<gene>
    <name evidence="2" type="ORF">EA661_17530</name>
</gene>
<feature type="region of interest" description="Disordered" evidence="1">
    <location>
        <begin position="72"/>
        <end position="113"/>
    </location>
</feature>
<comment type="caution">
    <text evidence="2">The sequence shown here is derived from an EMBL/GenBank/DDBJ whole genome shotgun (WGS) entry which is preliminary data.</text>
</comment>